<feature type="domain" description="Band 7" evidence="2">
    <location>
        <begin position="20"/>
        <end position="178"/>
    </location>
</feature>
<comment type="similarity">
    <text evidence="1">Belongs to the band 7/mec-2 family.</text>
</comment>
<dbReference type="PRINTS" id="PR00721">
    <property type="entry name" value="STOMATIN"/>
</dbReference>
<dbReference type="GO" id="GO:0098552">
    <property type="term" value="C:side of membrane"/>
    <property type="evidence" value="ECO:0007669"/>
    <property type="project" value="UniProtKB-ARBA"/>
</dbReference>
<reference evidence="3" key="1">
    <citation type="submission" date="2018-06" db="EMBL/GenBank/DDBJ databases">
        <authorList>
            <person name="Zhirakovskaya E."/>
        </authorList>
    </citation>
    <scope>NUCLEOTIDE SEQUENCE</scope>
</reference>
<dbReference type="SUPFAM" id="SSF117892">
    <property type="entry name" value="Band 7/SPFH domain"/>
    <property type="match status" value="1"/>
</dbReference>
<dbReference type="FunFam" id="3.30.479.30:FF:000004">
    <property type="entry name" value="Putative membrane protease family, stomatin"/>
    <property type="match status" value="1"/>
</dbReference>
<organism evidence="3">
    <name type="scientific">hydrothermal vent metagenome</name>
    <dbReference type="NCBI Taxonomy" id="652676"/>
    <lineage>
        <taxon>unclassified sequences</taxon>
        <taxon>metagenomes</taxon>
        <taxon>ecological metagenomes</taxon>
    </lineage>
</organism>
<dbReference type="CDD" id="cd08829">
    <property type="entry name" value="SPFH_paraslipin"/>
    <property type="match status" value="1"/>
</dbReference>
<evidence type="ECO:0000313" key="3">
    <source>
        <dbReference type="EMBL" id="VAW47685.1"/>
    </source>
</evidence>
<dbReference type="Pfam" id="PF01145">
    <property type="entry name" value="Band_7"/>
    <property type="match status" value="1"/>
</dbReference>
<dbReference type="PANTHER" id="PTHR43327:SF10">
    <property type="entry name" value="STOMATIN-LIKE PROTEIN 2, MITOCHONDRIAL"/>
    <property type="match status" value="1"/>
</dbReference>
<dbReference type="InterPro" id="IPR001972">
    <property type="entry name" value="Stomatin_HflK_fam"/>
</dbReference>
<gene>
    <name evidence="3" type="ORF">MNBD_GAMMA04-641</name>
</gene>
<dbReference type="SMART" id="SM00244">
    <property type="entry name" value="PHB"/>
    <property type="match status" value="1"/>
</dbReference>
<dbReference type="InterPro" id="IPR036013">
    <property type="entry name" value="Band_7/SPFH_dom_sf"/>
</dbReference>
<dbReference type="PANTHER" id="PTHR43327">
    <property type="entry name" value="STOMATIN-LIKE PROTEIN 2, MITOCHONDRIAL"/>
    <property type="match status" value="1"/>
</dbReference>
<sequence>MEFLGFVAALSVVILVYLLLAVKIVPQAELWVIERLGKYHRTLSGGISFITPFIDQRRSIFSTQEQIIDVARQAVITKDNVSIHIDAVVFIRINDAKQATYEIQDLKLAIAQLAQTTLRAEIGRMELDETLSSRADLNSVLLTALDLASSTWGAKVTRVEVADISVPQAVQSAMELQMEAERRRRATETEAEGDKNALILQAEGERQQAFKQAEAVERMADAQRYEKEQLAMGEQKAMALINQAMLENKDAASFLLAKDRIAAFAGLASSDSANKVVVPIETSEMVGSLAAFTTLFGQNNSTGSN</sequence>
<dbReference type="InterPro" id="IPR001107">
    <property type="entry name" value="Band_7"/>
</dbReference>
<name>A0A3B0VVM4_9ZZZZ</name>
<protein>
    <submittedName>
        <fullName evidence="3">Protein QmcA (Possibly involved in integral membrane quality control)</fullName>
    </submittedName>
</protein>
<proteinExistence type="inferred from homology"/>
<dbReference type="AlphaFoldDB" id="A0A3B0VVM4"/>
<evidence type="ECO:0000256" key="1">
    <source>
        <dbReference type="ARBA" id="ARBA00008164"/>
    </source>
</evidence>
<evidence type="ECO:0000259" key="2">
    <source>
        <dbReference type="SMART" id="SM00244"/>
    </source>
</evidence>
<dbReference type="EMBL" id="UOFB01000215">
    <property type="protein sequence ID" value="VAW47685.1"/>
    <property type="molecule type" value="Genomic_DNA"/>
</dbReference>
<dbReference type="Gene3D" id="3.30.479.30">
    <property type="entry name" value="Band 7 domain"/>
    <property type="match status" value="1"/>
</dbReference>
<accession>A0A3B0VVM4</accession>
<dbReference type="GO" id="GO:0005886">
    <property type="term" value="C:plasma membrane"/>
    <property type="evidence" value="ECO:0007669"/>
    <property type="project" value="UniProtKB-ARBA"/>
</dbReference>
<dbReference type="InterPro" id="IPR050710">
    <property type="entry name" value="Band7/mec-2_domain"/>
</dbReference>